<dbReference type="EMBL" id="FLUO01000001">
    <property type="protein sequence ID" value="SBV94481.1"/>
    <property type="molecule type" value="Genomic_DNA"/>
</dbReference>
<accession>A0A212J4U5</accession>
<gene>
    <name evidence="2" type="ORF">KL86APRO_10517</name>
</gene>
<keyword evidence="2" id="KW-0808">Transferase</keyword>
<dbReference type="CDD" id="cd03349">
    <property type="entry name" value="LbH_XAT"/>
    <property type="match status" value="1"/>
</dbReference>
<dbReference type="AlphaFoldDB" id="A0A212J4U5"/>
<name>A0A212J4U5_9PROT</name>
<dbReference type="InterPro" id="IPR011004">
    <property type="entry name" value="Trimer_LpxA-like_sf"/>
</dbReference>
<dbReference type="SUPFAM" id="SSF51161">
    <property type="entry name" value="Trimeric LpxA-like enzymes"/>
    <property type="match status" value="1"/>
</dbReference>
<organism evidence="2">
    <name type="scientific">uncultured Alphaproteobacteria bacterium</name>
    <dbReference type="NCBI Taxonomy" id="91750"/>
    <lineage>
        <taxon>Bacteria</taxon>
        <taxon>Pseudomonadati</taxon>
        <taxon>Pseudomonadota</taxon>
        <taxon>Alphaproteobacteria</taxon>
        <taxon>environmental samples</taxon>
    </lineage>
</organism>
<evidence type="ECO:0000313" key="2">
    <source>
        <dbReference type="EMBL" id="SBV94481.1"/>
    </source>
</evidence>
<comment type="similarity">
    <text evidence="1">Belongs to the transferase hexapeptide repeat family.</text>
</comment>
<sequence>MSQTLGPVPVVDPTARVVSCDLGPYTEIGPRCELRETVFGAYSYVAGDAEIIYARIGKFVSIASHTRINPGNHPMARAAQHHFSYRASAYGLGDDDAAFFDWRRAHGVAIGHDAWIGHGAVIMPGRSVGIGAVVGAGAIVTRDVPDYAVCIGNPGRVIRFRFSEPVRAALKRIAWWDWTHDSLGAALDDFRNLSIERFCEKYDN</sequence>
<proteinExistence type="inferred from homology"/>
<dbReference type="InterPro" id="IPR017694">
    <property type="entry name" value="Phosphonate_tfrase_rpt"/>
</dbReference>
<protein>
    <submittedName>
        <fullName evidence="2">Phosphonate metabolim protein, transferase hexapeptide repeat family</fullName>
    </submittedName>
</protein>
<dbReference type="PANTHER" id="PTHR43300:SF11">
    <property type="entry name" value="ACETYLTRANSFERASE RV3034C-RELATED"/>
    <property type="match status" value="1"/>
</dbReference>
<dbReference type="InterPro" id="IPR050179">
    <property type="entry name" value="Trans_hexapeptide_repeat"/>
</dbReference>
<dbReference type="PANTHER" id="PTHR43300">
    <property type="entry name" value="ACETYLTRANSFERASE"/>
    <property type="match status" value="1"/>
</dbReference>
<reference evidence="2" key="1">
    <citation type="submission" date="2016-04" db="EMBL/GenBank/DDBJ databases">
        <authorList>
            <person name="Evans L.H."/>
            <person name="Alamgir A."/>
            <person name="Owens N."/>
            <person name="Weber N.D."/>
            <person name="Virtaneva K."/>
            <person name="Barbian K."/>
            <person name="Babar A."/>
            <person name="Rosenke K."/>
        </authorList>
    </citation>
    <scope>NUCLEOTIDE SEQUENCE</scope>
    <source>
        <strain evidence="2">86</strain>
    </source>
</reference>
<dbReference type="Gene3D" id="2.160.10.10">
    <property type="entry name" value="Hexapeptide repeat proteins"/>
    <property type="match status" value="1"/>
</dbReference>
<dbReference type="GO" id="GO:0016740">
    <property type="term" value="F:transferase activity"/>
    <property type="evidence" value="ECO:0007669"/>
    <property type="project" value="UniProtKB-KW"/>
</dbReference>
<dbReference type="NCBIfam" id="TIGR03308">
    <property type="entry name" value="phn_thr-fam"/>
    <property type="match status" value="1"/>
</dbReference>
<evidence type="ECO:0000256" key="1">
    <source>
        <dbReference type="ARBA" id="ARBA00007274"/>
    </source>
</evidence>